<name>Q3LX02_HV1</name>
<feature type="non-terminal residue" evidence="1">
    <location>
        <position position="1"/>
    </location>
</feature>
<protein>
    <submittedName>
        <fullName evidence="1">Envelope glycoprotein</fullName>
    </submittedName>
</protein>
<keyword evidence="1" id="KW-0946">Virion</keyword>
<keyword evidence="1" id="KW-0261">Viral envelope protein</keyword>
<accession>Q3LX02</accession>
<gene>
    <name evidence="1" type="primary">env</name>
</gene>
<feature type="non-terminal residue" evidence="1">
    <location>
        <position position="142"/>
    </location>
</feature>
<dbReference type="EMBL" id="DQ155242">
    <property type="protein sequence ID" value="ABA08330.1"/>
    <property type="molecule type" value="Genomic_DNA"/>
</dbReference>
<dbReference type="GO" id="GO:0019031">
    <property type="term" value="C:viral envelope"/>
    <property type="evidence" value="ECO:0007669"/>
    <property type="project" value="UniProtKB-KW"/>
</dbReference>
<reference evidence="1" key="1">
    <citation type="journal article" date="2008" name="AIDS Res. Hum. Retroviruses">
        <title>HIV type 1 genetic diversity in Moyale, Mandera, and Turkana based on env-C2-V3 sequences.</title>
        <authorList>
            <person name="Khamadi S.A."/>
            <person name="Lihana R.W."/>
            <person name="Mwaniki D.L."/>
            <person name="Kinyua J."/>
            <person name="Lagat N."/>
            <person name="Carter J.Y."/>
            <person name="Ichimura H."/>
            <person name="Oishi I."/>
            <person name="Okoth F.A."/>
            <person name="Ochieng W."/>
        </authorList>
    </citation>
    <scope>NUCLEOTIDE SEQUENCE</scope>
    <source>
        <strain evidence="1">TKMH042F</strain>
    </source>
</reference>
<sequence length="142" mass="16322">FGQASSSTHCCSMESSRKRSKNSICKYHKQCQNHNSTTCPACSNSLYQTSQQYKKKYTVSDQDRHSMQQVTYSEIQDKRIVTSVRQNGIELYNRSLHNSENTSTKRSFLRNPQEKISKSQHIVLIVEESFSIVIHQACLIAL</sequence>
<evidence type="ECO:0000313" key="1">
    <source>
        <dbReference type="EMBL" id="ABA08330.1"/>
    </source>
</evidence>
<organism evidence="1">
    <name type="scientific">Human immunodeficiency virus type 1</name>
    <name type="common">HIV-1</name>
    <dbReference type="NCBI Taxonomy" id="11676"/>
    <lineage>
        <taxon>Viruses</taxon>
        <taxon>Riboviria</taxon>
        <taxon>Pararnavirae</taxon>
        <taxon>Artverviricota</taxon>
        <taxon>Revtraviricetes</taxon>
        <taxon>Ortervirales</taxon>
        <taxon>Retroviridae</taxon>
        <taxon>Orthoretrovirinae</taxon>
        <taxon>Lentivirus</taxon>
        <taxon>Lentivirus humimdef1</taxon>
    </lineage>
</organism>
<proteinExistence type="predicted"/>
<organismHost>
    <name type="scientific">Homo sapiens</name>
    <name type="common">Human</name>
    <dbReference type="NCBI Taxonomy" id="9606"/>
</organismHost>